<gene>
    <name evidence="3" type="ORF">CARUB_v10021892mg</name>
</gene>
<evidence type="ECO:0000256" key="1">
    <source>
        <dbReference type="SAM" id="MobiDB-lite"/>
    </source>
</evidence>
<dbReference type="OrthoDB" id="1037539at2759"/>
<evidence type="ECO:0000259" key="2">
    <source>
        <dbReference type="SMART" id="SM00256"/>
    </source>
</evidence>
<dbReference type="EMBL" id="KB870806">
    <property type="protein sequence ID" value="EOA34368.1"/>
    <property type="molecule type" value="Genomic_DNA"/>
</dbReference>
<organism evidence="3 4">
    <name type="scientific">Capsella rubella</name>
    <dbReference type="NCBI Taxonomy" id="81985"/>
    <lineage>
        <taxon>Eukaryota</taxon>
        <taxon>Viridiplantae</taxon>
        <taxon>Streptophyta</taxon>
        <taxon>Embryophyta</taxon>
        <taxon>Tracheophyta</taxon>
        <taxon>Spermatophyta</taxon>
        <taxon>Magnoliopsida</taxon>
        <taxon>eudicotyledons</taxon>
        <taxon>Gunneridae</taxon>
        <taxon>Pentapetalae</taxon>
        <taxon>rosids</taxon>
        <taxon>malvids</taxon>
        <taxon>Brassicales</taxon>
        <taxon>Brassicaceae</taxon>
        <taxon>Camelineae</taxon>
        <taxon>Capsella</taxon>
    </lineage>
</organism>
<reference evidence="4" key="1">
    <citation type="journal article" date="2013" name="Nat. Genet.">
        <title>The Capsella rubella genome and the genomic consequences of rapid mating system evolution.</title>
        <authorList>
            <person name="Slotte T."/>
            <person name="Hazzouri K.M."/>
            <person name="Agren J.A."/>
            <person name="Koenig D."/>
            <person name="Maumus F."/>
            <person name="Guo Y.L."/>
            <person name="Steige K."/>
            <person name="Platts A.E."/>
            <person name="Escobar J.S."/>
            <person name="Newman L.K."/>
            <person name="Wang W."/>
            <person name="Mandakova T."/>
            <person name="Vello E."/>
            <person name="Smith L.M."/>
            <person name="Henz S.R."/>
            <person name="Steffen J."/>
            <person name="Takuno S."/>
            <person name="Brandvain Y."/>
            <person name="Coop G."/>
            <person name="Andolfatto P."/>
            <person name="Hu T.T."/>
            <person name="Blanchette M."/>
            <person name="Clark R.M."/>
            <person name="Quesneville H."/>
            <person name="Nordborg M."/>
            <person name="Gaut B.S."/>
            <person name="Lysak M.A."/>
            <person name="Jenkins J."/>
            <person name="Grimwood J."/>
            <person name="Chapman J."/>
            <person name="Prochnik S."/>
            <person name="Shu S."/>
            <person name="Rokhsar D."/>
            <person name="Schmutz J."/>
            <person name="Weigel D."/>
            <person name="Wright S.I."/>
        </authorList>
    </citation>
    <scope>NUCLEOTIDE SEQUENCE [LARGE SCALE GENOMIC DNA]</scope>
    <source>
        <strain evidence="4">cv. Monte Gargano</strain>
    </source>
</reference>
<dbReference type="Pfam" id="PF00646">
    <property type="entry name" value="F-box"/>
    <property type="match status" value="1"/>
</dbReference>
<dbReference type="AlphaFoldDB" id="R0ICJ0"/>
<evidence type="ECO:0000313" key="4">
    <source>
        <dbReference type="Proteomes" id="UP000029121"/>
    </source>
</evidence>
<dbReference type="InterPro" id="IPR036047">
    <property type="entry name" value="F-box-like_dom_sf"/>
</dbReference>
<dbReference type="PANTHER" id="PTHR31111:SF132">
    <property type="entry name" value="F-BOX ASSOCIATED UBIQUITINATION EFFECTOR FAMILY PROTEIN-RELATED"/>
    <property type="match status" value="1"/>
</dbReference>
<sequence length="379" mass="43554">MKEKTGKIKRRTQSSSTMSSSRDKDTSQSQYIPLELTIEILLRLPARSMVRFRSVSKLWSATTTSQEFLNSFSTRSLSLQPSVLLTVRKKDTLFVFSSPLNKTSPFSCLGSYRFRDLRISCHQHYMHGLIFLEGSKQLAIWNPTMKRSITIPKPKASAEGRYYKECIFGYDLIEGNYIVLRICEFRDYSKIFIFTLGAQGQLLRKIIKNGVPQHRRTNHCGKCINGVMYYEALVHLGVGNVERRIMSFDIRSKKVNSIKYPNTCVCDHLVLYEGRLTIVTFKYLPTPSIDLWILKNEDRHEWTHKGFVLPLADMDPIQRQDLRFCGVSDAGEFIFAPWRLSESFYIVYFDLRINGIREVLCEGSLGKEFGCGNGLGLGL</sequence>
<proteinExistence type="predicted"/>
<dbReference type="NCBIfam" id="TIGR01640">
    <property type="entry name" value="F_box_assoc_1"/>
    <property type="match status" value="1"/>
</dbReference>
<keyword evidence="4" id="KW-1185">Reference proteome</keyword>
<dbReference type="PANTHER" id="PTHR31111">
    <property type="entry name" value="BNAA05G37150D PROTEIN-RELATED"/>
    <property type="match status" value="1"/>
</dbReference>
<dbReference type="InterPro" id="IPR017451">
    <property type="entry name" value="F-box-assoc_interact_dom"/>
</dbReference>
<dbReference type="Proteomes" id="UP000029121">
    <property type="component" value="Unassembled WGS sequence"/>
</dbReference>
<dbReference type="Pfam" id="PF08268">
    <property type="entry name" value="FBA_3"/>
    <property type="match status" value="1"/>
</dbReference>
<feature type="non-terminal residue" evidence="3">
    <location>
        <position position="379"/>
    </location>
</feature>
<dbReference type="SUPFAM" id="SSF81383">
    <property type="entry name" value="F-box domain"/>
    <property type="match status" value="1"/>
</dbReference>
<feature type="domain" description="F-box" evidence="2">
    <location>
        <begin position="32"/>
        <end position="72"/>
    </location>
</feature>
<evidence type="ECO:0000313" key="3">
    <source>
        <dbReference type="EMBL" id="EOA34368.1"/>
    </source>
</evidence>
<name>R0ICJ0_9BRAS</name>
<dbReference type="SMART" id="SM00256">
    <property type="entry name" value="FBOX"/>
    <property type="match status" value="1"/>
</dbReference>
<dbReference type="InterPro" id="IPR013187">
    <property type="entry name" value="F-box-assoc_dom_typ3"/>
</dbReference>
<accession>R0ICJ0</accession>
<feature type="region of interest" description="Disordered" evidence="1">
    <location>
        <begin position="1"/>
        <end position="28"/>
    </location>
</feature>
<dbReference type="InterPro" id="IPR001810">
    <property type="entry name" value="F-box_dom"/>
</dbReference>
<dbReference type="KEGG" id="crb:17895266"/>
<protein>
    <recommendedName>
        <fullName evidence="2">F-box domain-containing protein</fullName>
    </recommendedName>
</protein>